<dbReference type="RefSeq" id="WP_124790172.1">
    <property type="nucleotide sequence ID" value="NZ_RQYN01000027.1"/>
</dbReference>
<protein>
    <submittedName>
        <fullName evidence="1">Uncharacterized protein</fullName>
    </submittedName>
</protein>
<name>A0A3P1YUY7_TANFO</name>
<dbReference type="EMBL" id="RQYN01000027">
    <property type="protein sequence ID" value="RRD74437.1"/>
    <property type="molecule type" value="Genomic_DNA"/>
</dbReference>
<evidence type="ECO:0000313" key="2">
    <source>
        <dbReference type="Proteomes" id="UP000279860"/>
    </source>
</evidence>
<gene>
    <name evidence="1" type="ORF">EII41_08085</name>
</gene>
<accession>A0A3P1YUY7</accession>
<dbReference type="AlphaFoldDB" id="A0A3P1YUY7"/>
<comment type="caution">
    <text evidence="1">The sequence shown here is derived from an EMBL/GenBank/DDBJ whole genome shotgun (WGS) entry which is preliminary data.</text>
</comment>
<reference evidence="1 2" key="1">
    <citation type="submission" date="2018-11" db="EMBL/GenBank/DDBJ databases">
        <title>Genomes From Bacteria Associated with the Canine Oral Cavity: a Test Case for Automated Genome-Based Taxonomic Assignment.</title>
        <authorList>
            <person name="Coil D.A."/>
            <person name="Jospin G."/>
            <person name="Darling A.E."/>
            <person name="Wallis C."/>
            <person name="Davis I.J."/>
            <person name="Harris S."/>
            <person name="Eisen J.A."/>
            <person name="Holcombe L.J."/>
            <person name="O'Flynn C."/>
        </authorList>
    </citation>
    <scope>NUCLEOTIDE SEQUENCE [LARGE SCALE GENOMIC DNA]</scope>
    <source>
        <strain evidence="1 2">OH1426_COT-023</strain>
    </source>
</reference>
<sequence>MVTQQAGRKPEEKITAAISYPLAPRSDYGIKVGQHEVRQNYINLDFVIGNQQDLYAVKLLRGYYLQSDLVPLSIDVGYQNYGDTLKAFAIDTTAIHRGIILYCLQPYDI</sequence>
<proteinExistence type="predicted"/>
<dbReference type="Proteomes" id="UP000279860">
    <property type="component" value="Unassembled WGS sequence"/>
</dbReference>
<organism evidence="1 2">
    <name type="scientific">Tannerella forsythia</name>
    <name type="common">Bacteroides forsythus</name>
    <dbReference type="NCBI Taxonomy" id="28112"/>
    <lineage>
        <taxon>Bacteria</taxon>
        <taxon>Pseudomonadati</taxon>
        <taxon>Bacteroidota</taxon>
        <taxon>Bacteroidia</taxon>
        <taxon>Bacteroidales</taxon>
        <taxon>Tannerellaceae</taxon>
        <taxon>Tannerella</taxon>
    </lineage>
</organism>
<evidence type="ECO:0000313" key="1">
    <source>
        <dbReference type="EMBL" id="RRD74437.1"/>
    </source>
</evidence>